<organism evidence="1 2">
    <name type="scientific">Monosporascus cannonballus</name>
    <dbReference type="NCBI Taxonomy" id="155416"/>
    <lineage>
        <taxon>Eukaryota</taxon>
        <taxon>Fungi</taxon>
        <taxon>Dikarya</taxon>
        <taxon>Ascomycota</taxon>
        <taxon>Pezizomycotina</taxon>
        <taxon>Sordariomycetes</taxon>
        <taxon>Xylariomycetidae</taxon>
        <taxon>Xylariales</taxon>
        <taxon>Xylariales incertae sedis</taxon>
        <taxon>Monosporascus</taxon>
    </lineage>
</organism>
<gene>
    <name evidence="1" type="ORF">DL762_007893</name>
</gene>
<keyword evidence="2" id="KW-1185">Reference proteome</keyword>
<reference evidence="1 2" key="1">
    <citation type="submission" date="2018-06" db="EMBL/GenBank/DDBJ databases">
        <title>Complete Genomes of Monosporascus.</title>
        <authorList>
            <person name="Robinson A.J."/>
            <person name="Natvig D.O."/>
        </authorList>
    </citation>
    <scope>NUCLEOTIDE SEQUENCE [LARGE SCALE GENOMIC DNA]</scope>
    <source>
        <strain evidence="1 2">CBS 609.92</strain>
    </source>
</reference>
<evidence type="ECO:0000313" key="2">
    <source>
        <dbReference type="Proteomes" id="UP000294003"/>
    </source>
</evidence>
<proteinExistence type="predicted"/>
<name>A0ABY0GXT6_9PEZI</name>
<protein>
    <recommendedName>
        <fullName evidence="3">UBC core domain-containing protein</fullName>
    </recommendedName>
</protein>
<evidence type="ECO:0008006" key="3">
    <source>
        <dbReference type="Google" id="ProtNLM"/>
    </source>
</evidence>
<comment type="caution">
    <text evidence="1">The sequence shown here is derived from an EMBL/GenBank/DDBJ whole genome shotgun (WGS) entry which is preliminary data.</text>
</comment>
<sequence length="81" mass="9466">MVSHFCSPKNLDDWEPKIASCVATLMMQMDKRCTAPHSPSLDVVPKDELKFDVLHWMWLFSVEAAIKLMLSKDVYFLQQRH</sequence>
<evidence type="ECO:0000313" key="1">
    <source>
        <dbReference type="EMBL" id="RYO79966.1"/>
    </source>
</evidence>
<accession>A0ABY0GXT6</accession>
<dbReference type="EMBL" id="QJNS01000306">
    <property type="protein sequence ID" value="RYO79966.1"/>
    <property type="molecule type" value="Genomic_DNA"/>
</dbReference>
<dbReference type="Proteomes" id="UP000294003">
    <property type="component" value="Unassembled WGS sequence"/>
</dbReference>